<reference evidence="1 2" key="1">
    <citation type="submission" date="2018-01" db="EMBL/GenBank/DDBJ databases">
        <title>Genomic Encyclopedia of Type Strains, Phase III (KMG-III): the genomes of soil and plant-associated and newly described type strains.</title>
        <authorList>
            <person name="Whitman W."/>
        </authorList>
    </citation>
    <scope>NUCLEOTIDE SEQUENCE [LARGE SCALE GENOMIC DNA]</scope>
    <source>
        <strain evidence="1 2">1131</strain>
    </source>
</reference>
<dbReference type="AlphaFoldDB" id="A0A2S4LU37"/>
<evidence type="ECO:0000313" key="2">
    <source>
        <dbReference type="Proteomes" id="UP000236919"/>
    </source>
</evidence>
<organism evidence="1 2">
    <name type="scientific">Bosea psychrotolerans</name>
    <dbReference type="NCBI Taxonomy" id="1871628"/>
    <lineage>
        <taxon>Bacteria</taxon>
        <taxon>Pseudomonadati</taxon>
        <taxon>Pseudomonadota</taxon>
        <taxon>Alphaproteobacteria</taxon>
        <taxon>Hyphomicrobiales</taxon>
        <taxon>Boseaceae</taxon>
        <taxon>Bosea</taxon>
    </lineage>
</organism>
<keyword evidence="2" id="KW-1185">Reference proteome</keyword>
<protein>
    <submittedName>
        <fullName evidence="1">Uncharacterized protein</fullName>
    </submittedName>
</protein>
<name>A0A2S4LU37_9HYPH</name>
<comment type="caution">
    <text evidence="1">The sequence shown here is derived from an EMBL/GenBank/DDBJ whole genome shotgun (WGS) entry which is preliminary data.</text>
</comment>
<proteinExistence type="predicted"/>
<sequence>MTIYFRLTIDMKRPLHCIIRAPRFYADAPLNHDDPL</sequence>
<dbReference type="Proteomes" id="UP000236919">
    <property type="component" value="Unassembled WGS sequence"/>
</dbReference>
<evidence type="ECO:0000313" key="1">
    <source>
        <dbReference type="EMBL" id="POR45966.1"/>
    </source>
</evidence>
<accession>A0A2S4LU37</accession>
<dbReference type="EMBL" id="PQFZ01000028">
    <property type="protein sequence ID" value="POR45966.1"/>
    <property type="molecule type" value="Genomic_DNA"/>
</dbReference>
<gene>
    <name evidence="1" type="ORF">CYD53_12813</name>
</gene>